<feature type="non-terminal residue" evidence="2">
    <location>
        <position position="1"/>
    </location>
</feature>
<dbReference type="EMBL" id="BARV01010489">
    <property type="protein sequence ID" value="GAI12939.1"/>
    <property type="molecule type" value="Genomic_DNA"/>
</dbReference>
<evidence type="ECO:0000259" key="1">
    <source>
        <dbReference type="Pfam" id="PF16114"/>
    </source>
</evidence>
<dbReference type="Pfam" id="PF16114">
    <property type="entry name" value="Citrate_bind"/>
    <property type="match status" value="1"/>
</dbReference>
<dbReference type="SUPFAM" id="SSF52210">
    <property type="entry name" value="Succinyl-CoA synthetase domains"/>
    <property type="match status" value="1"/>
</dbReference>
<gene>
    <name evidence="2" type="ORF">S06H3_20284</name>
</gene>
<proteinExistence type="predicted"/>
<name>X1N2X5_9ZZZZ</name>
<reference evidence="2" key="1">
    <citation type="journal article" date="2014" name="Front. Microbiol.">
        <title>High frequency of phylogenetically diverse reductive dehalogenase-homologous genes in deep subseafloor sedimentary metagenomes.</title>
        <authorList>
            <person name="Kawai M."/>
            <person name="Futagami T."/>
            <person name="Toyoda A."/>
            <person name="Takaki Y."/>
            <person name="Nishi S."/>
            <person name="Hori S."/>
            <person name="Arai W."/>
            <person name="Tsubouchi T."/>
            <person name="Morono Y."/>
            <person name="Uchiyama I."/>
            <person name="Ito T."/>
            <person name="Fujiyama A."/>
            <person name="Inagaki F."/>
            <person name="Takami H."/>
        </authorList>
    </citation>
    <scope>NUCLEOTIDE SEQUENCE</scope>
    <source>
        <strain evidence="2">Expedition CK06-06</strain>
    </source>
</reference>
<protein>
    <recommendedName>
        <fullName evidence="1">ATP-citrate synthase citrate-binding domain-containing protein</fullName>
    </recommendedName>
</protein>
<accession>X1N2X5</accession>
<dbReference type="Gene3D" id="3.40.50.261">
    <property type="entry name" value="Succinyl-CoA synthetase domains"/>
    <property type="match status" value="1"/>
</dbReference>
<dbReference type="InterPro" id="IPR016102">
    <property type="entry name" value="Succinyl-CoA_synth-like"/>
</dbReference>
<organism evidence="2">
    <name type="scientific">marine sediment metagenome</name>
    <dbReference type="NCBI Taxonomy" id="412755"/>
    <lineage>
        <taxon>unclassified sequences</taxon>
        <taxon>metagenomes</taxon>
        <taxon>ecological metagenomes</taxon>
    </lineage>
</organism>
<evidence type="ECO:0000313" key="2">
    <source>
        <dbReference type="EMBL" id="GAI12939.1"/>
    </source>
</evidence>
<feature type="domain" description="ATP-citrate synthase citrate-binding" evidence="1">
    <location>
        <begin position="20"/>
        <end position="94"/>
    </location>
</feature>
<dbReference type="InterPro" id="IPR032263">
    <property type="entry name" value="Citrate-bd"/>
</dbReference>
<dbReference type="AlphaFoldDB" id="X1N2X5"/>
<sequence>PELKDKFGIENGERRTSKVTPFEKEAARIDGQDYRGVAGRLVEFEGNLGLLIGGGGASLTVFDAVARYGGSPANYCEIGGNPSVKKLKDLPSFLLSRIPSSASSYLFCLV</sequence>
<comment type="caution">
    <text evidence="2">The sequence shown here is derived from an EMBL/GenBank/DDBJ whole genome shotgun (WGS) entry which is preliminary data.</text>
</comment>